<proteinExistence type="predicted"/>
<dbReference type="Proteomes" id="UP000264071">
    <property type="component" value="Unassembled WGS sequence"/>
</dbReference>
<evidence type="ECO:0000313" key="2">
    <source>
        <dbReference type="EMBL" id="HCT58109.1"/>
    </source>
</evidence>
<dbReference type="Pfam" id="PF04314">
    <property type="entry name" value="PCuAC"/>
    <property type="match status" value="1"/>
</dbReference>
<dbReference type="EMBL" id="DPIY01000010">
    <property type="protein sequence ID" value="HCT58109.1"/>
    <property type="molecule type" value="Genomic_DNA"/>
</dbReference>
<dbReference type="InterPro" id="IPR007410">
    <property type="entry name" value="LpqE-like"/>
</dbReference>
<dbReference type="InterPro" id="IPR036182">
    <property type="entry name" value="PCuAC_sf"/>
</dbReference>
<accession>A0A3D4VAG5</accession>
<protein>
    <submittedName>
        <fullName evidence="2">Copper chaperone PCu(A)C</fullName>
    </submittedName>
</protein>
<keyword evidence="1" id="KW-0732">Signal</keyword>
<dbReference type="AlphaFoldDB" id="A0A3D4VAG5"/>
<sequence length="170" mass="17023">MHVFENTRALLLRTTSIAMLGAGAVACGSGEQQAADTAAAAPVPPVPAETIHGLTVRDAWARIADSAATGGAYITLVNGNATAVEIVGAASASADAVEIHETSHHDGMAKMSARPSITIAPGDSLVMAPGGLHVMLIGLHSALRAGDSVPLVVQLATGDLVPLTIPVRAP</sequence>
<dbReference type="PANTHER" id="PTHR36302">
    <property type="entry name" value="BLR7088 PROTEIN"/>
    <property type="match status" value="1"/>
</dbReference>
<evidence type="ECO:0000256" key="1">
    <source>
        <dbReference type="SAM" id="SignalP"/>
    </source>
</evidence>
<dbReference type="Gene3D" id="2.60.40.1890">
    <property type="entry name" value="PCu(A)C copper chaperone"/>
    <property type="match status" value="1"/>
</dbReference>
<feature type="chain" id="PRO_5017558080" evidence="1">
    <location>
        <begin position="35"/>
        <end position="170"/>
    </location>
</feature>
<evidence type="ECO:0000313" key="3">
    <source>
        <dbReference type="Proteomes" id="UP000264071"/>
    </source>
</evidence>
<reference evidence="2 3" key="1">
    <citation type="journal article" date="2018" name="Nat. Biotechnol.">
        <title>A standardized bacterial taxonomy based on genome phylogeny substantially revises the tree of life.</title>
        <authorList>
            <person name="Parks D.H."/>
            <person name="Chuvochina M."/>
            <person name="Waite D.W."/>
            <person name="Rinke C."/>
            <person name="Skarshewski A."/>
            <person name="Chaumeil P.A."/>
            <person name="Hugenholtz P."/>
        </authorList>
    </citation>
    <scope>NUCLEOTIDE SEQUENCE [LARGE SCALE GENOMIC DNA]</scope>
    <source>
        <strain evidence="2">UBA8844</strain>
    </source>
</reference>
<organism evidence="2 3">
    <name type="scientific">Gemmatimonas aurantiaca</name>
    <dbReference type="NCBI Taxonomy" id="173480"/>
    <lineage>
        <taxon>Bacteria</taxon>
        <taxon>Pseudomonadati</taxon>
        <taxon>Gemmatimonadota</taxon>
        <taxon>Gemmatimonadia</taxon>
        <taxon>Gemmatimonadales</taxon>
        <taxon>Gemmatimonadaceae</taxon>
        <taxon>Gemmatimonas</taxon>
    </lineage>
</organism>
<dbReference type="SUPFAM" id="SSF110087">
    <property type="entry name" value="DR1885-like metal-binding protein"/>
    <property type="match status" value="1"/>
</dbReference>
<gene>
    <name evidence="2" type="ORF">DGD08_12970</name>
</gene>
<dbReference type="InterPro" id="IPR058248">
    <property type="entry name" value="Lxx211020-like"/>
</dbReference>
<feature type="signal peptide" evidence="1">
    <location>
        <begin position="1"/>
        <end position="34"/>
    </location>
</feature>
<name>A0A3D4VAG5_9BACT</name>
<dbReference type="PANTHER" id="PTHR36302:SF1">
    <property type="entry name" value="COPPER CHAPERONE PCU(A)C"/>
    <property type="match status" value="1"/>
</dbReference>
<comment type="caution">
    <text evidence="2">The sequence shown here is derived from an EMBL/GenBank/DDBJ whole genome shotgun (WGS) entry which is preliminary data.</text>
</comment>